<dbReference type="STRING" id="742823.HMPREF9465_00230"/>
<dbReference type="SUPFAM" id="SSF103084">
    <property type="entry name" value="Holliday junction resolvase RusA"/>
    <property type="match status" value="1"/>
</dbReference>
<dbReference type="Gene3D" id="3.30.1330.70">
    <property type="entry name" value="Holliday junction resolvase RusA"/>
    <property type="match status" value="1"/>
</dbReference>
<reference evidence="1 2" key="1">
    <citation type="submission" date="2012-05" db="EMBL/GenBank/DDBJ databases">
        <title>The Genome Sequence of Sutterella wadsworthensis 2_1_59BFAA.</title>
        <authorList>
            <consortium name="The Broad Institute Genome Sequencing Platform"/>
            <person name="Earl A."/>
            <person name="Ward D."/>
            <person name="Feldgarden M."/>
            <person name="Gevers D."/>
            <person name="Daigneault M."/>
            <person name="Strauss J."/>
            <person name="Allen-Vercoe E."/>
            <person name="Walker B."/>
            <person name="Young S.K."/>
            <person name="Zeng Q."/>
            <person name="Gargeya S."/>
            <person name="Fitzgerald M."/>
            <person name="Haas B."/>
            <person name="Abouelleil A."/>
            <person name="Alvarado L."/>
            <person name="Arachchi H.M."/>
            <person name="Berlin A.M."/>
            <person name="Chapman S.B."/>
            <person name="Goldberg J."/>
            <person name="Griggs A."/>
            <person name="Gujja S."/>
            <person name="Hansen M."/>
            <person name="Howarth C."/>
            <person name="Imamovic A."/>
            <person name="Larimer J."/>
            <person name="McCowen C."/>
            <person name="Montmayeur A."/>
            <person name="Murphy C."/>
            <person name="Neiman D."/>
            <person name="Pearson M."/>
            <person name="Priest M."/>
            <person name="Roberts A."/>
            <person name="Saif S."/>
            <person name="Shea T."/>
            <person name="Sisk P."/>
            <person name="Sykes S."/>
            <person name="Wortman J."/>
            <person name="Nusbaum C."/>
            <person name="Birren B."/>
        </authorList>
    </citation>
    <scope>NUCLEOTIDE SEQUENCE [LARGE SCALE GENOMIC DNA]</scope>
    <source>
        <strain evidence="1 2">2_1_59BFAA</strain>
    </source>
</reference>
<protein>
    <submittedName>
        <fullName evidence="1">Uncharacterized protein</fullName>
    </submittedName>
</protein>
<dbReference type="eggNOG" id="COG4570">
    <property type="taxonomic scope" value="Bacteria"/>
</dbReference>
<sequence length="139" mass="15496">MISFTIEGVPVPKGRPRFTRSGHTYTPDTTRKYEALVTARAKEAMIGKRKIEKPNAVRVDILAIFPVPSSWSKKRRTAALQGVEHHVSKPDLDNVQKAILDGMNGIVFEDDSQVIDSRTRKAYGPEPGVKVFIDEVKHG</sequence>
<dbReference type="Proteomes" id="UP000005835">
    <property type="component" value="Unassembled WGS sequence"/>
</dbReference>
<dbReference type="RefSeq" id="WP_005433299.1">
    <property type="nucleotide sequence ID" value="NZ_JH815513.1"/>
</dbReference>
<dbReference type="GO" id="GO:0006281">
    <property type="term" value="P:DNA repair"/>
    <property type="evidence" value="ECO:0007669"/>
    <property type="project" value="InterPro"/>
</dbReference>
<comment type="caution">
    <text evidence="1">The sequence shown here is derived from an EMBL/GenBank/DDBJ whole genome shotgun (WGS) entry which is preliminary data.</text>
</comment>
<dbReference type="InterPro" id="IPR036614">
    <property type="entry name" value="RusA-like_sf"/>
</dbReference>
<dbReference type="GO" id="GO:0006310">
    <property type="term" value="P:DNA recombination"/>
    <property type="evidence" value="ECO:0007669"/>
    <property type="project" value="InterPro"/>
</dbReference>
<gene>
    <name evidence="1" type="ORF">HMPREF9465_00230</name>
</gene>
<dbReference type="EMBL" id="ADMG01000007">
    <property type="protein sequence ID" value="EKB32215.1"/>
    <property type="molecule type" value="Genomic_DNA"/>
</dbReference>
<dbReference type="PATRIC" id="fig|742823.3.peg.222"/>
<accession>K1JKS1</accession>
<keyword evidence="2" id="KW-1185">Reference proteome</keyword>
<proteinExistence type="predicted"/>
<name>K1JKS1_9BURK</name>
<evidence type="ECO:0000313" key="1">
    <source>
        <dbReference type="EMBL" id="EKB32215.1"/>
    </source>
</evidence>
<dbReference type="HOGENOM" id="CLU_124338_1_0_4"/>
<dbReference type="Pfam" id="PF05866">
    <property type="entry name" value="RusA"/>
    <property type="match status" value="1"/>
</dbReference>
<organism evidence="1 2">
    <name type="scientific">Sutterella wadsworthensis 2_1_59BFAA</name>
    <dbReference type="NCBI Taxonomy" id="742823"/>
    <lineage>
        <taxon>Bacteria</taxon>
        <taxon>Pseudomonadati</taxon>
        <taxon>Pseudomonadota</taxon>
        <taxon>Betaproteobacteria</taxon>
        <taxon>Burkholderiales</taxon>
        <taxon>Sutterellaceae</taxon>
        <taxon>Sutterella</taxon>
    </lineage>
</organism>
<dbReference type="OrthoDB" id="5114842at2"/>
<dbReference type="InterPro" id="IPR008822">
    <property type="entry name" value="Endonuclease_RusA-like"/>
</dbReference>
<dbReference type="GO" id="GO:0000287">
    <property type="term" value="F:magnesium ion binding"/>
    <property type="evidence" value="ECO:0007669"/>
    <property type="project" value="InterPro"/>
</dbReference>
<dbReference type="AlphaFoldDB" id="K1JKS1"/>
<evidence type="ECO:0000313" key="2">
    <source>
        <dbReference type="Proteomes" id="UP000005835"/>
    </source>
</evidence>